<protein>
    <submittedName>
        <fullName evidence="11">Peptidoglycan/LPS O-acetylase OafA/YrhL, contains acyltransferase and SGNH-hydrolase domains</fullName>
    </submittedName>
</protein>
<keyword evidence="4 8" id="KW-0812">Transmembrane</keyword>
<dbReference type="Proteomes" id="UP000182652">
    <property type="component" value="Unassembled WGS sequence"/>
</dbReference>
<evidence type="ECO:0000256" key="4">
    <source>
        <dbReference type="ARBA" id="ARBA00022692"/>
    </source>
</evidence>
<dbReference type="InterPro" id="IPR043968">
    <property type="entry name" value="SGNH"/>
</dbReference>
<accession>A0A1H4T1F6</accession>
<feature type="transmembrane region" description="Helical" evidence="8">
    <location>
        <begin position="253"/>
        <end position="273"/>
    </location>
</feature>
<evidence type="ECO:0000256" key="2">
    <source>
        <dbReference type="ARBA" id="ARBA00022475"/>
    </source>
</evidence>
<feature type="transmembrane region" description="Helical" evidence="8">
    <location>
        <begin position="79"/>
        <end position="98"/>
    </location>
</feature>
<feature type="transmembrane region" description="Helical" evidence="8">
    <location>
        <begin position="228"/>
        <end position="247"/>
    </location>
</feature>
<evidence type="ECO:0000256" key="8">
    <source>
        <dbReference type="SAM" id="Phobius"/>
    </source>
</evidence>
<keyword evidence="3 11" id="KW-0808">Transferase</keyword>
<proteinExistence type="predicted"/>
<dbReference type="PANTHER" id="PTHR23028:SF53">
    <property type="entry name" value="ACYL_TRANSF_3 DOMAIN-CONTAINING PROTEIN"/>
    <property type="match status" value="1"/>
</dbReference>
<evidence type="ECO:0000313" key="11">
    <source>
        <dbReference type="EMBL" id="SEC50150.1"/>
    </source>
</evidence>
<dbReference type="GO" id="GO:0009103">
    <property type="term" value="P:lipopolysaccharide biosynthetic process"/>
    <property type="evidence" value="ECO:0007669"/>
    <property type="project" value="TreeGrafter"/>
</dbReference>
<evidence type="ECO:0000256" key="6">
    <source>
        <dbReference type="ARBA" id="ARBA00023136"/>
    </source>
</evidence>
<evidence type="ECO:0000256" key="3">
    <source>
        <dbReference type="ARBA" id="ARBA00022679"/>
    </source>
</evidence>
<dbReference type="PANTHER" id="PTHR23028">
    <property type="entry name" value="ACETYLTRANSFERASE"/>
    <property type="match status" value="1"/>
</dbReference>
<evidence type="ECO:0000259" key="9">
    <source>
        <dbReference type="Pfam" id="PF01757"/>
    </source>
</evidence>
<reference evidence="11 12" key="1">
    <citation type="submission" date="2016-10" db="EMBL/GenBank/DDBJ databases">
        <authorList>
            <person name="de Groot N.N."/>
        </authorList>
    </citation>
    <scope>NUCLEOTIDE SEQUENCE [LARGE SCALE GENOMIC DNA]</scope>
    <source>
        <strain evidence="11 12">DSM 10495</strain>
    </source>
</reference>
<dbReference type="RefSeq" id="WP_066214319.1">
    <property type="nucleotide sequence ID" value="NZ_FNSN01000003.1"/>
</dbReference>
<evidence type="ECO:0000256" key="5">
    <source>
        <dbReference type="ARBA" id="ARBA00022989"/>
    </source>
</evidence>
<evidence type="ECO:0000259" key="10">
    <source>
        <dbReference type="Pfam" id="PF19040"/>
    </source>
</evidence>
<dbReference type="AlphaFoldDB" id="A0A1H4T1F6"/>
<feature type="transmembrane region" description="Helical" evidence="8">
    <location>
        <begin position="204"/>
        <end position="221"/>
    </location>
</feature>
<evidence type="ECO:0000256" key="1">
    <source>
        <dbReference type="ARBA" id="ARBA00004651"/>
    </source>
</evidence>
<dbReference type="STRING" id="156980.SAMN04489745_3030"/>
<keyword evidence="6 8" id="KW-0472">Membrane</keyword>
<sequence length="667" mass="71586">MNSHNTTGFRGDIQGLRAIAVASVLLYHANMPFITGGYVGVDVFFVISGFLITSHLLSQLRTRGHVDFPTFYARRVRRILPASLVVVALSTLGAVIWYPPMLIREVWKGAVASALYVPNYLFAVEGTDYLSEQSPSLFQHYWSLGVEEQFYLVWPVLLGLGFLAMRSRARRLFLLVAGLTVASFIAGAVLTYHSQPWAFFSLPTRAWELGAGGLAAFVAAYRPDLIKAGPVLGWVGVAGILASLFLFDSSTSFPGISAALPVLSTAAVILAGVNASSFGPAAILSLRPFQFIGLISYSLYLVHWPLFLLINAAVFQAHLSAPLRLGIALLCVPLAWLLYRFVEAPARDGRWLKNARPRRSLLAAAVAPVIVALIATGSFLYVRSVPLHADAAAQTASISAAPAFTGFVPSNLKPSLSEASTDQAEIYDDGCHATFTESDLKSCVYGDPKLPRIVLFGDSHAAHWFPALKAFAASHGYSLESRTKSSCPSVLAGISLNGVPYTSCAEWRQKVIDRINSEPVALVVVSNYAASLPRLLDGESWEKGLRKTLDSIRATTVVLADTPDLKVSTPVCLSAKITAASACGKARSAAFTPQVQNAESAAAAAHGSGFIDLSDYLCSADRCDPIIGDTLVYRDGHHLTATFSTKLAQPLGEKLAPYLHARQGTAR</sequence>
<keyword evidence="12" id="KW-1185">Reference proteome</keyword>
<feature type="domain" description="SGNH" evidence="10">
    <location>
        <begin position="431"/>
        <end position="649"/>
    </location>
</feature>
<dbReference type="GO" id="GO:0016787">
    <property type="term" value="F:hydrolase activity"/>
    <property type="evidence" value="ECO:0007669"/>
    <property type="project" value="UniProtKB-KW"/>
</dbReference>
<feature type="transmembrane region" description="Helical" evidence="8">
    <location>
        <begin position="172"/>
        <end position="192"/>
    </location>
</feature>
<comment type="subcellular location">
    <subcellularLocation>
        <location evidence="1">Cell membrane</location>
        <topology evidence="1">Multi-pass membrane protein</topology>
    </subcellularLocation>
</comment>
<feature type="transmembrane region" description="Helical" evidence="8">
    <location>
        <begin position="321"/>
        <end position="339"/>
    </location>
</feature>
<feature type="transmembrane region" description="Helical" evidence="8">
    <location>
        <begin position="294"/>
        <end position="315"/>
    </location>
</feature>
<keyword evidence="2" id="KW-1003">Cell membrane</keyword>
<dbReference type="EMBL" id="FNSN01000003">
    <property type="protein sequence ID" value="SEC50150.1"/>
    <property type="molecule type" value="Genomic_DNA"/>
</dbReference>
<keyword evidence="5 8" id="KW-1133">Transmembrane helix</keyword>
<name>A0A1H4T1F6_9MICC</name>
<dbReference type="GO" id="GO:0016747">
    <property type="term" value="F:acyltransferase activity, transferring groups other than amino-acyl groups"/>
    <property type="evidence" value="ECO:0007669"/>
    <property type="project" value="InterPro"/>
</dbReference>
<keyword evidence="11" id="KW-0378">Hydrolase</keyword>
<dbReference type="InterPro" id="IPR002656">
    <property type="entry name" value="Acyl_transf_3_dom"/>
</dbReference>
<dbReference type="Pfam" id="PF19040">
    <property type="entry name" value="SGNH"/>
    <property type="match status" value="1"/>
</dbReference>
<gene>
    <name evidence="11" type="ORF">SAMN04489745_3030</name>
</gene>
<feature type="domain" description="Acyltransferase 3" evidence="9">
    <location>
        <begin position="12"/>
        <end position="340"/>
    </location>
</feature>
<dbReference type="SUPFAM" id="SSF52266">
    <property type="entry name" value="SGNH hydrolase"/>
    <property type="match status" value="1"/>
</dbReference>
<dbReference type="GO" id="GO:0005886">
    <property type="term" value="C:plasma membrane"/>
    <property type="evidence" value="ECO:0007669"/>
    <property type="project" value="UniProtKB-SubCell"/>
</dbReference>
<evidence type="ECO:0000313" key="12">
    <source>
        <dbReference type="Proteomes" id="UP000182652"/>
    </source>
</evidence>
<feature type="transmembrane region" description="Helical" evidence="8">
    <location>
        <begin position="33"/>
        <end position="58"/>
    </location>
</feature>
<dbReference type="Gene3D" id="3.40.50.1110">
    <property type="entry name" value="SGNH hydrolase"/>
    <property type="match status" value="1"/>
</dbReference>
<evidence type="ECO:0000256" key="7">
    <source>
        <dbReference type="ARBA" id="ARBA00023315"/>
    </source>
</evidence>
<dbReference type="Pfam" id="PF01757">
    <property type="entry name" value="Acyl_transf_3"/>
    <property type="match status" value="1"/>
</dbReference>
<organism evidence="11 12">
    <name type="scientific">Arthrobacter woluwensis</name>
    <dbReference type="NCBI Taxonomy" id="156980"/>
    <lineage>
        <taxon>Bacteria</taxon>
        <taxon>Bacillati</taxon>
        <taxon>Actinomycetota</taxon>
        <taxon>Actinomycetes</taxon>
        <taxon>Micrococcales</taxon>
        <taxon>Micrococcaceae</taxon>
        <taxon>Arthrobacter</taxon>
    </lineage>
</organism>
<dbReference type="InterPro" id="IPR036514">
    <property type="entry name" value="SGNH_hydro_sf"/>
</dbReference>
<dbReference type="InterPro" id="IPR050879">
    <property type="entry name" value="Acyltransferase_3"/>
</dbReference>
<keyword evidence="7 11" id="KW-0012">Acyltransferase</keyword>
<feature type="transmembrane region" description="Helical" evidence="8">
    <location>
        <begin position="149"/>
        <end position="165"/>
    </location>
</feature>
<feature type="transmembrane region" description="Helical" evidence="8">
    <location>
        <begin position="360"/>
        <end position="382"/>
    </location>
</feature>